<proteinExistence type="predicted"/>
<dbReference type="Gramene" id="EOY08065">
    <property type="protein sequence ID" value="EOY08065"/>
    <property type="gene ID" value="TCM_022380"/>
</dbReference>
<sequence>MAARALRRPASSLSKLVPTLGHFGFKGRSKIDSFSLMDAVGLEFSLHVDLFHSISAPTGGGIELLMAV</sequence>
<protein>
    <submittedName>
        <fullName evidence="1">Uncharacterized protein</fullName>
    </submittedName>
</protein>
<dbReference type="InParanoid" id="A0A061ESN7"/>
<organism evidence="1 2">
    <name type="scientific">Theobroma cacao</name>
    <name type="common">Cacao</name>
    <name type="synonym">Cocoa</name>
    <dbReference type="NCBI Taxonomy" id="3641"/>
    <lineage>
        <taxon>Eukaryota</taxon>
        <taxon>Viridiplantae</taxon>
        <taxon>Streptophyta</taxon>
        <taxon>Embryophyta</taxon>
        <taxon>Tracheophyta</taxon>
        <taxon>Spermatophyta</taxon>
        <taxon>Magnoliopsida</taxon>
        <taxon>eudicotyledons</taxon>
        <taxon>Gunneridae</taxon>
        <taxon>Pentapetalae</taxon>
        <taxon>rosids</taxon>
        <taxon>malvids</taxon>
        <taxon>Malvales</taxon>
        <taxon>Malvaceae</taxon>
        <taxon>Byttnerioideae</taxon>
        <taxon>Theobroma</taxon>
    </lineage>
</organism>
<accession>A0A061ESN7</accession>
<evidence type="ECO:0000313" key="1">
    <source>
        <dbReference type="EMBL" id="EOY08065.1"/>
    </source>
</evidence>
<evidence type="ECO:0000313" key="2">
    <source>
        <dbReference type="Proteomes" id="UP000026915"/>
    </source>
</evidence>
<dbReference type="AlphaFoldDB" id="A0A061ESN7"/>
<name>A0A061ESN7_THECC</name>
<dbReference type="HOGENOM" id="CLU_2799130_0_0_1"/>
<reference evidence="1 2" key="1">
    <citation type="journal article" date="2013" name="Genome Biol.">
        <title>The genome sequence of the most widely cultivated cacao type and its use to identify candidate genes regulating pod color.</title>
        <authorList>
            <person name="Motamayor J.C."/>
            <person name="Mockaitis K."/>
            <person name="Schmutz J."/>
            <person name="Haiminen N."/>
            <person name="Iii D.L."/>
            <person name="Cornejo O."/>
            <person name="Findley S.D."/>
            <person name="Zheng P."/>
            <person name="Utro F."/>
            <person name="Royaert S."/>
            <person name="Saski C."/>
            <person name="Jenkins J."/>
            <person name="Podicheti R."/>
            <person name="Zhao M."/>
            <person name="Scheffler B.E."/>
            <person name="Stack J.C."/>
            <person name="Feltus F.A."/>
            <person name="Mustiga G.M."/>
            <person name="Amores F."/>
            <person name="Phillips W."/>
            <person name="Marelli J.P."/>
            <person name="May G.D."/>
            <person name="Shapiro H."/>
            <person name="Ma J."/>
            <person name="Bustamante C.D."/>
            <person name="Schnell R.J."/>
            <person name="Main D."/>
            <person name="Gilbert D."/>
            <person name="Parida L."/>
            <person name="Kuhn D.N."/>
        </authorList>
    </citation>
    <scope>NUCLEOTIDE SEQUENCE [LARGE SCALE GENOMIC DNA]</scope>
    <source>
        <strain evidence="2">cv. Matina 1-6</strain>
    </source>
</reference>
<keyword evidence="2" id="KW-1185">Reference proteome</keyword>
<dbReference type="EMBL" id="CM001883">
    <property type="protein sequence ID" value="EOY08065.1"/>
    <property type="molecule type" value="Genomic_DNA"/>
</dbReference>
<gene>
    <name evidence="1" type="ORF">TCM_022380</name>
</gene>
<dbReference type="Proteomes" id="UP000026915">
    <property type="component" value="Chromosome 5"/>
</dbReference>